<feature type="signal peptide" evidence="3">
    <location>
        <begin position="1"/>
        <end position="21"/>
    </location>
</feature>
<feature type="compositionally biased region" description="Low complexity" evidence="1">
    <location>
        <begin position="792"/>
        <end position="807"/>
    </location>
</feature>
<evidence type="ECO:0000256" key="2">
    <source>
        <dbReference type="SAM" id="Phobius"/>
    </source>
</evidence>
<keyword evidence="2" id="KW-0812">Transmembrane</keyword>
<feature type="region of interest" description="Disordered" evidence="1">
    <location>
        <begin position="892"/>
        <end position="929"/>
    </location>
</feature>
<evidence type="ECO:0000256" key="3">
    <source>
        <dbReference type="SAM" id="SignalP"/>
    </source>
</evidence>
<keyword evidence="2" id="KW-0472">Membrane</keyword>
<keyword evidence="3" id="KW-0732">Signal</keyword>
<feature type="compositionally biased region" description="Acidic residues" evidence="1">
    <location>
        <begin position="554"/>
        <end position="563"/>
    </location>
</feature>
<evidence type="ECO:0000256" key="1">
    <source>
        <dbReference type="SAM" id="MobiDB-lite"/>
    </source>
</evidence>
<feature type="chain" id="PRO_5013687230" evidence="3">
    <location>
        <begin position="22"/>
        <end position="1242"/>
    </location>
</feature>
<feature type="compositionally biased region" description="Polar residues" evidence="1">
    <location>
        <begin position="762"/>
        <end position="791"/>
    </location>
</feature>
<dbReference type="Proteomes" id="UP000230233">
    <property type="component" value="Chromosome X"/>
</dbReference>
<feature type="transmembrane region" description="Helical" evidence="2">
    <location>
        <begin position="1192"/>
        <end position="1211"/>
    </location>
</feature>
<name>A0A2G5T104_9PELO</name>
<keyword evidence="2" id="KW-1133">Transmembrane helix</keyword>
<evidence type="ECO:0000313" key="4">
    <source>
        <dbReference type="EMBL" id="PIC20898.1"/>
    </source>
</evidence>
<feature type="compositionally biased region" description="Low complexity" evidence="1">
    <location>
        <begin position="483"/>
        <end position="535"/>
    </location>
</feature>
<feature type="region of interest" description="Disordered" evidence="1">
    <location>
        <begin position="711"/>
        <end position="747"/>
    </location>
</feature>
<protein>
    <submittedName>
        <fullName evidence="4">Uncharacterized protein</fullName>
    </submittedName>
</protein>
<proteinExistence type="predicted"/>
<comment type="caution">
    <text evidence="4">The sequence shown here is derived from an EMBL/GenBank/DDBJ whole genome shotgun (WGS) entry which is preliminary data.</text>
</comment>
<accession>A0A2G5T104</accession>
<dbReference type="EMBL" id="PDUG01000006">
    <property type="protein sequence ID" value="PIC20898.1"/>
    <property type="molecule type" value="Genomic_DNA"/>
</dbReference>
<feature type="region of interest" description="Disordered" evidence="1">
    <location>
        <begin position="1025"/>
        <end position="1046"/>
    </location>
</feature>
<feature type="region of interest" description="Disordered" evidence="1">
    <location>
        <begin position="759"/>
        <end position="807"/>
    </location>
</feature>
<gene>
    <name evidence="4" type="primary">Cni-C26G2.2</name>
    <name evidence="4" type="synonym">Cnig_chr_X.g25936</name>
    <name evidence="4" type="ORF">B9Z55_025936</name>
</gene>
<dbReference type="OrthoDB" id="5869255at2759"/>
<reference evidence="5" key="1">
    <citation type="submission" date="2017-10" db="EMBL/GenBank/DDBJ databases">
        <title>Rapid genome shrinkage in a self-fertile nematode reveals novel sperm competition proteins.</title>
        <authorList>
            <person name="Yin D."/>
            <person name="Schwarz E.M."/>
            <person name="Thomas C.G."/>
            <person name="Felde R.L."/>
            <person name="Korf I.F."/>
            <person name="Cutter A.D."/>
            <person name="Schartner C.M."/>
            <person name="Ralston E.J."/>
            <person name="Meyer B.J."/>
            <person name="Haag E.S."/>
        </authorList>
    </citation>
    <scope>NUCLEOTIDE SEQUENCE [LARGE SCALE GENOMIC DNA]</scope>
    <source>
        <strain evidence="5">JU1422</strain>
    </source>
</reference>
<organism evidence="4 5">
    <name type="scientific">Caenorhabditis nigoni</name>
    <dbReference type="NCBI Taxonomy" id="1611254"/>
    <lineage>
        <taxon>Eukaryota</taxon>
        <taxon>Metazoa</taxon>
        <taxon>Ecdysozoa</taxon>
        <taxon>Nematoda</taxon>
        <taxon>Chromadorea</taxon>
        <taxon>Rhabditida</taxon>
        <taxon>Rhabditina</taxon>
        <taxon>Rhabditomorpha</taxon>
        <taxon>Rhabditoidea</taxon>
        <taxon>Rhabditidae</taxon>
        <taxon>Peloderinae</taxon>
        <taxon>Caenorhabditis</taxon>
    </lineage>
</organism>
<evidence type="ECO:0000313" key="5">
    <source>
        <dbReference type="Proteomes" id="UP000230233"/>
    </source>
</evidence>
<keyword evidence="5" id="KW-1185">Reference proteome</keyword>
<feature type="region of interest" description="Disordered" evidence="1">
    <location>
        <begin position="478"/>
        <end position="573"/>
    </location>
</feature>
<sequence length="1242" mass="136399">MKRHVLMSLFLLLLVVDSKLSRRFKRQAIPSQHIMIHSIDSKVNMDRFINVASLDSRIQLLEKNVNGTFWSSSSKMQFDAYDSFVNASFNSEYFHIDIAQCELLFGNSLESLLFMTTNRTSDGHSLLTFALYDNANMTLVEEGIEFQGINGKRIYVRSETWMKPVEKTITLGLSNDTPTGENAVELTIVAPVHLTSVKFVGAELLVKYGPNVVSIDPEFKKVLVYNDHYSYCLDTKAPGSLRVTFGNGLINLISGTSDFDVAISPVDCTVNARYLSKTQVDKGDGPIFISGIPVYETGVTVNSMMLVLQLNNDGMLHADATGSETLMKTSIQNVGLTTGHQEIRITGGVPGLVIESGDARFEITKLSSPMAFTYLPGFSLPEDRFENIGPYSGRKFHLHARPPPPPPPLLPQVLTPVIVTPIVISAPGSNSPPPPHMVLLPPPIPDEAPLPPALPKSPISLPPDLMKFAADIAPIKKDNSLNSTTSKPTTTIQTTTTTTSTTTTSPVTTTTASTTTTTTTPRTTTTPITTTTTSPKPTPSVSEISKKGKKPKPEDEEEEENDDMTEKERATAKRRKEKMYREWESEENNVDNDGDTKTETFTYPNGTTVTRLINIRRQVKTKIVYKHRVEEDEDGKKNLNSTTTKVSTYFNDDFVDNSTIEPLIFPDPAHLNYTKLATDCKGNTIDFNITNNVETSTGYHLVTFPTVGVPGETTTTNSPSTDNDLITDTPTTIETTNPTTTEHPVTNPEETTVTLEITTTEQSSTPSEVVSSTQLPTEESTDIVSSTPIDLTTSQGSVESTSTTEGSIELSTMDPTWISTTDNTQLTTDSTTVAVETSTTLIITATEPETDETTVFAELTTETLITTSPSIEGETSTVINPETSTQETYLTTQESELTTENVETTTGSNSEPTMDTTVGNSETTEANQESTTIIMTTESFPMPNDFTTDDFVIGHWFSTEEVRFETTTEPSGIGITVTLGNVDFATTSSTEDDVPRPGDLNVGQEITPGISLGTTASPVVSSTLEIGNSEDGLPEPSNLPLTSPPPQEEQMLILKLKVPADVDVNSPQFVKNITSSLRRLVRDVSTELRKRRKRSMTNVTEVDTIDSTTNYDDDTSGVPIKVENITKTLNITVVTFALQFDREVNNGEYELQNALHEVNTNDLYRYFAFEPVEKIIIERDLIVASEQKLREVLIAAFSAFGVFLIIFLFYMKKKGILEKIIRKLDRLRCNALATHPNAFSPN</sequence>
<dbReference type="AlphaFoldDB" id="A0A2G5T104"/>